<feature type="region of interest" description="Disordered" evidence="2">
    <location>
        <begin position="572"/>
        <end position="596"/>
    </location>
</feature>
<protein>
    <recommendedName>
        <fullName evidence="3">Nephrocystin 3-like N-terminal domain-containing protein</fullName>
    </recommendedName>
</protein>
<dbReference type="OrthoDB" id="7464126at2759"/>
<keyword evidence="1" id="KW-0677">Repeat</keyword>
<name>A0A8E2ENP2_9PEZI</name>
<dbReference type="AlphaFoldDB" id="A0A8E2ENP2"/>
<sequence>MGKPGSGYGHILRSLVSKLLRDNGDLLAYIYDEYFFDRKTASPTNLEQLILTLVLSNSNSVSKFAVRIVLDGIDECEEDQQRRIVGILDRIIRLPTTGTVCKVLISSRDTPKLMRLSLRKSSISLNDETTAVSKAIQCYIQKRLDDMKLELPELQITDSHIDYVRNAIVAESDVLDTLSVEVFCFQDMKAAIDSLPKGLPEFYGRILNRLNTQFGSASLERARRILSWVAFTKRPIKTFELRAVIELQTENTILTTLLLNQVFDWCKPLIEISSEGVLRYLVDPTTCVAYLTSALRVFSLSYSEHDRNCRVGKGFHGFHNYAHEFWIEYLLEFAKIDGDHIIGGLTPLSSSLRNFCSVIHQIGADLSAIMDGDTNSPNVDARLALLAADNQIYAAVANELRSRSRRKDGTQMRNSAVAESTARAQALRVYQGTVQFLLSSDSYPGLSREELEKFKATHIAEAYTCRYPGCPHASTGFESDQLHCRHENMHDQPLKCAVPKCKFGLSFSSTRAPKSHTRKFHSTPITTSSPKSIRRLALPFSFPLYSLSDGFDPDVFRDFDWCERLQQRTTEVEAEAEAEAEVEARADPVWARDGKS</sequence>
<proteinExistence type="predicted"/>
<dbReference type="PANTHER" id="PTHR10039">
    <property type="entry name" value="AMELOGENIN"/>
    <property type="match status" value="1"/>
</dbReference>
<keyword evidence="5" id="KW-1185">Reference proteome</keyword>
<evidence type="ECO:0000256" key="2">
    <source>
        <dbReference type="SAM" id="MobiDB-lite"/>
    </source>
</evidence>
<evidence type="ECO:0000256" key="1">
    <source>
        <dbReference type="ARBA" id="ARBA00022737"/>
    </source>
</evidence>
<accession>A0A8E2ENP2</accession>
<evidence type="ECO:0000259" key="3">
    <source>
        <dbReference type="Pfam" id="PF24883"/>
    </source>
</evidence>
<dbReference type="Pfam" id="PF24883">
    <property type="entry name" value="NPHP3_N"/>
    <property type="match status" value="1"/>
</dbReference>
<dbReference type="Proteomes" id="UP000250140">
    <property type="component" value="Unassembled WGS sequence"/>
</dbReference>
<feature type="domain" description="Nephrocystin 3-like N-terminal" evidence="3">
    <location>
        <begin position="9"/>
        <end position="108"/>
    </location>
</feature>
<dbReference type="PANTHER" id="PTHR10039:SF14">
    <property type="entry name" value="NACHT DOMAIN-CONTAINING PROTEIN"/>
    <property type="match status" value="1"/>
</dbReference>
<reference evidence="4 5" key="1">
    <citation type="journal article" date="2016" name="Nat. Commun.">
        <title>Ectomycorrhizal ecology is imprinted in the genome of the dominant symbiotic fungus Cenococcum geophilum.</title>
        <authorList>
            <consortium name="DOE Joint Genome Institute"/>
            <person name="Peter M."/>
            <person name="Kohler A."/>
            <person name="Ohm R.A."/>
            <person name="Kuo A."/>
            <person name="Krutzmann J."/>
            <person name="Morin E."/>
            <person name="Arend M."/>
            <person name="Barry K.W."/>
            <person name="Binder M."/>
            <person name="Choi C."/>
            <person name="Clum A."/>
            <person name="Copeland A."/>
            <person name="Grisel N."/>
            <person name="Haridas S."/>
            <person name="Kipfer T."/>
            <person name="LaButti K."/>
            <person name="Lindquist E."/>
            <person name="Lipzen A."/>
            <person name="Maire R."/>
            <person name="Meier B."/>
            <person name="Mihaltcheva S."/>
            <person name="Molinier V."/>
            <person name="Murat C."/>
            <person name="Poggeler S."/>
            <person name="Quandt C.A."/>
            <person name="Sperisen C."/>
            <person name="Tritt A."/>
            <person name="Tisserant E."/>
            <person name="Crous P.W."/>
            <person name="Henrissat B."/>
            <person name="Nehls U."/>
            <person name="Egli S."/>
            <person name="Spatafora J.W."/>
            <person name="Grigoriev I.V."/>
            <person name="Martin F.M."/>
        </authorList>
    </citation>
    <scope>NUCLEOTIDE SEQUENCE [LARGE SCALE GENOMIC DNA]</scope>
    <source>
        <strain evidence="4 5">CBS 207.34</strain>
    </source>
</reference>
<organism evidence="4 5">
    <name type="scientific">Glonium stellatum</name>
    <dbReference type="NCBI Taxonomy" id="574774"/>
    <lineage>
        <taxon>Eukaryota</taxon>
        <taxon>Fungi</taxon>
        <taxon>Dikarya</taxon>
        <taxon>Ascomycota</taxon>
        <taxon>Pezizomycotina</taxon>
        <taxon>Dothideomycetes</taxon>
        <taxon>Pleosporomycetidae</taxon>
        <taxon>Gloniales</taxon>
        <taxon>Gloniaceae</taxon>
        <taxon>Glonium</taxon>
    </lineage>
</organism>
<dbReference type="InterPro" id="IPR056884">
    <property type="entry name" value="NPHP3-like_N"/>
</dbReference>
<evidence type="ECO:0000313" key="4">
    <source>
        <dbReference type="EMBL" id="OCL01573.1"/>
    </source>
</evidence>
<gene>
    <name evidence="4" type="ORF">AOQ84DRAFT_427313</name>
</gene>
<dbReference type="EMBL" id="KV751107">
    <property type="protein sequence ID" value="OCL01573.1"/>
    <property type="molecule type" value="Genomic_DNA"/>
</dbReference>
<feature type="compositionally biased region" description="Basic and acidic residues" evidence="2">
    <location>
        <begin position="582"/>
        <end position="596"/>
    </location>
</feature>
<evidence type="ECO:0000313" key="5">
    <source>
        <dbReference type="Proteomes" id="UP000250140"/>
    </source>
</evidence>
<feature type="compositionally biased region" description="Acidic residues" evidence="2">
    <location>
        <begin position="572"/>
        <end position="581"/>
    </location>
</feature>